<dbReference type="SUPFAM" id="SSF57850">
    <property type="entry name" value="RING/U-box"/>
    <property type="match status" value="1"/>
</dbReference>
<evidence type="ECO:0000256" key="1">
    <source>
        <dbReference type="ARBA" id="ARBA00000900"/>
    </source>
</evidence>
<dbReference type="PROSITE" id="PS50089">
    <property type="entry name" value="ZF_RING_2"/>
    <property type="match status" value="1"/>
</dbReference>
<dbReference type="EC" id="2.3.2.27" evidence="2"/>
<keyword evidence="6" id="KW-0862">Zinc</keyword>
<dbReference type="RefSeq" id="XP_013024768.1">
    <property type="nucleotide sequence ID" value="XM_013169314.1"/>
</dbReference>
<name>S9WZZ9_SCHCR</name>
<evidence type="ECO:0000256" key="3">
    <source>
        <dbReference type="ARBA" id="ARBA00022679"/>
    </source>
</evidence>
<evidence type="ECO:0000256" key="4">
    <source>
        <dbReference type="ARBA" id="ARBA00023015"/>
    </source>
</evidence>
<comment type="catalytic activity">
    <reaction evidence="1">
        <text>S-ubiquitinyl-[E2 ubiquitin-conjugating enzyme]-L-cysteine + [acceptor protein]-L-lysine = [E2 ubiquitin-conjugating enzyme]-L-cysteine + N(6)-ubiquitinyl-[acceptor protein]-L-lysine.</text>
        <dbReference type="EC" id="2.3.2.27"/>
    </reaction>
</comment>
<dbReference type="AlphaFoldDB" id="S9WZZ9"/>
<keyword evidence="3" id="KW-0808">Transferase</keyword>
<dbReference type="GO" id="GO:0000209">
    <property type="term" value="P:protein polyubiquitination"/>
    <property type="evidence" value="ECO:0007669"/>
    <property type="project" value="TreeGrafter"/>
</dbReference>
<dbReference type="PANTHER" id="PTHR46077:SF1">
    <property type="entry name" value="TOP1 BINDING ARGININE_SERINE RICH PROTEIN, E3 UBIQUITIN LIGASE"/>
    <property type="match status" value="1"/>
</dbReference>
<proteinExistence type="predicted"/>
<dbReference type="Gene3D" id="3.30.40.10">
    <property type="entry name" value="Zinc/RING finger domain, C3HC4 (zinc finger)"/>
    <property type="match status" value="1"/>
</dbReference>
<dbReference type="STRING" id="653667.S9WZZ9"/>
<evidence type="ECO:0000256" key="2">
    <source>
        <dbReference type="ARBA" id="ARBA00012483"/>
    </source>
</evidence>
<dbReference type="InterPro" id="IPR013083">
    <property type="entry name" value="Znf_RING/FYVE/PHD"/>
</dbReference>
<evidence type="ECO:0000313" key="9">
    <source>
        <dbReference type="Proteomes" id="UP000015464"/>
    </source>
</evidence>
<gene>
    <name evidence="8" type="ORF">SPOG_01043</name>
</gene>
<evidence type="ECO:0000313" key="8">
    <source>
        <dbReference type="EMBL" id="EPY50282.1"/>
    </source>
</evidence>
<feature type="domain" description="RING-type" evidence="7">
    <location>
        <begin position="28"/>
        <end position="68"/>
    </location>
</feature>
<evidence type="ECO:0000259" key="7">
    <source>
        <dbReference type="PROSITE" id="PS50089"/>
    </source>
</evidence>
<dbReference type="InterPro" id="IPR001841">
    <property type="entry name" value="Znf_RING"/>
</dbReference>
<dbReference type="SMART" id="SM00184">
    <property type="entry name" value="RING"/>
    <property type="match status" value="1"/>
</dbReference>
<keyword evidence="5" id="KW-0804">Transcription</keyword>
<keyword evidence="8" id="KW-0436">Ligase</keyword>
<dbReference type="PANTHER" id="PTHR46077">
    <property type="entry name" value="E3 UBIQUITIN-PROTEIN LIGASE TOPORS"/>
    <property type="match status" value="1"/>
</dbReference>
<dbReference type="GO" id="GO:0006513">
    <property type="term" value="P:protein monoubiquitination"/>
    <property type="evidence" value="ECO:0007669"/>
    <property type="project" value="TreeGrafter"/>
</dbReference>
<dbReference type="GO" id="GO:0061630">
    <property type="term" value="F:ubiquitin protein ligase activity"/>
    <property type="evidence" value="ECO:0007669"/>
    <property type="project" value="UniProtKB-EC"/>
</dbReference>
<dbReference type="GeneID" id="25035374"/>
<keyword evidence="4" id="KW-0805">Transcription regulation</keyword>
<sequence length="271" mass="31897">MEKDKKRLLFRRKRLKSEYGLGRLRRHCAICLEQDGRRAQLSPCQHDQFDYECIRQWLEKSLTCPICKQSVDCVYYDFTGPGRSKKWYPHSFLSQSKKEGSRASSSAGDSVYGGFSENTINIVGIRRRIYEKEWLSLSMASRPENIKYYRGFTPSQFCSDPSLQQRAVDFLATELMVFDYLGEEQTTFLREYILGLLKRQSILEEQTFHEISEFFGERDGSLFVHEMNRYLCSSISSLSTFMHSRSFVYGPEKLTMAELNERFFRRSEDCF</sequence>
<dbReference type="OMA" id="YECIRQW"/>
<accession>S9WZZ9</accession>
<dbReference type="GO" id="GO:0008270">
    <property type="term" value="F:zinc ion binding"/>
    <property type="evidence" value="ECO:0007669"/>
    <property type="project" value="UniProtKB-KW"/>
</dbReference>
<keyword evidence="6" id="KW-0863">Zinc-finger</keyword>
<reference evidence="8 9" key="1">
    <citation type="journal article" date="2011" name="Science">
        <title>Comparative functional genomics of the fission yeasts.</title>
        <authorList>
            <person name="Rhind N."/>
            <person name="Chen Z."/>
            <person name="Yassour M."/>
            <person name="Thompson D.A."/>
            <person name="Haas B.J."/>
            <person name="Habib N."/>
            <person name="Wapinski I."/>
            <person name="Roy S."/>
            <person name="Lin M.F."/>
            <person name="Heiman D.I."/>
            <person name="Young S.K."/>
            <person name="Furuya K."/>
            <person name="Guo Y."/>
            <person name="Pidoux A."/>
            <person name="Chen H.M."/>
            <person name="Robbertse B."/>
            <person name="Goldberg J.M."/>
            <person name="Aoki K."/>
            <person name="Bayne E.H."/>
            <person name="Berlin A.M."/>
            <person name="Desjardins C.A."/>
            <person name="Dobbs E."/>
            <person name="Dukaj L."/>
            <person name="Fan L."/>
            <person name="FitzGerald M.G."/>
            <person name="French C."/>
            <person name="Gujja S."/>
            <person name="Hansen K."/>
            <person name="Keifenheim D."/>
            <person name="Levin J.Z."/>
            <person name="Mosher R.A."/>
            <person name="Mueller C.A."/>
            <person name="Pfiffner J."/>
            <person name="Priest M."/>
            <person name="Russ C."/>
            <person name="Smialowska A."/>
            <person name="Swoboda P."/>
            <person name="Sykes S.M."/>
            <person name="Vaughn M."/>
            <person name="Vengrova S."/>
            <person name="Yoder R."/>
            <person name="Zeng Q."/>
            <person name="Allshire R."/>
            <person name="Baulcombe D."/>
            <person name="Birren B.W."/>
            <person name="Brown W."/>
            <person name="Ekwall K."/>
            <person name="Kellis M."/>
            <person name="Leatherwood J."/>
            <person name="Levin H."/>
            <person name="Margalit H."/>
            <person name="Martienssen R."/>
            <person name="Nieduszynski C.A."/>
            <person name="Spatafora J.W."/>
            <person name="Friedman N."/>
            <person name="Dalgaard J.Z."/>
            <person name="Baumann P."/>
            <person name="Niki H."/>
            <person name="Regev A."/>
            <person name="Nusbaum C."/>
        </authorList>
    </citation>
    <scope>NUCLEOTIDE SEQUENCE [LARGE SCALE GENOMIC DNA]</scope>
    <source>
        <strain evidence="9">OY26 / ATCC MYA-4695 / CBS 11777 / NBRC 106824 / NRRL Y48691</strain>
    </source>
</reference>
<dbReference type="HOGENOM" id="CLU_970311_0_0_1"/>
<evidence type="ECO:0000256" key="5">
    <source>
        <dbReference type="ARBA" id="ARBA00023163"/>
    </source>
</evidence>
<keyword evidence="6" id="KW-0479">Metal-binding</keyword>
<keyword evidence="9" id="KW-1185">Reference proteome</keyword>
<dbReference type="eggNOG" id="KOG0800">
    <property type="taxonomic scope" value="Eukaryota"/>
</dbReference>
<dbReference type="GO" id="GO:0016874">
    <property type="term" value="F:ligase activity"/>
    <property type="evidence" value="ECO:0007669"/>
    <property type="project" value="UniProtKB-KW"/>
</dbReference>
<dbReference type="Pfam" id="PF13639">
    <property type="entry name" value="zf-RING_2"/>
    <property type="match status" value="1"/>
</dbReference>
<organism evidence="8 9">
    <name type="scientific">Schizosaccharomyces cryophilus (strain OY26 / ATCC MYA-4695 / CBS 11777 / NBRC 106824 / NRRL Y48691)</name>
    <name type="common">Fission yeast</name>
    <dbReference type="NCBI Taxonomy" id="653667"/>
    <lineage>
        <taxon>Eukaryota</taxon>
        <taxon>Fungi</taxon>
        <taxon>Dikarya</taxon>
        <taxon>Ascomycota</taxon>
        <taxon>Taphrinomycotina</taxon>
        <taxon>Schizosaccharomycetes</taxon>
        <taxon>Schizosaccharomycetales</taxon>
        <taxon>Schizosaccharomycetaceae</taxon>
        <taxon>Schizosaccharomyces</taxon>
    </lineage>
</organism>
<protein>
    <recommendedName>
        <fullName evidence="2">RING-type E3 ubiquitin transferase</fullName>
        <ecNumber evidence="2">2.3.2.27</ecNumber>
    </recommendedName>
</protein>
<evidence type="ECO:0000256" key="6">
    <source>
        <dbReference type="PROSITE-ProRule" id="PRU00175"/>
    </source>
</evidence>
<dbReference type="EMBL" id="KE546993">
    <property type="protein sequence ID" value="EPY50282.1"/>
    <property type="molecule type" value="Genomic_DNA"/>
</dbReference>
<dbReference type="Proteomes" id="UP000015464">
    <property type="component" value="Unassembled WGS sequence"/>
</dbReference>
<dbReference type="OrthoDB" id="21204at2759"/>
<dbReference type="GO" id="GO:0005634">
    <property type="term" value="C:nucleus"/>
    <property type="evidence" value="ECO:0007669"/>
    <property type="project" value="EnsemblFungi"/>
</dbReference>
<dbReference type="GO" id="GO:0005741">
    <property type="term" value="C:mitochondrial outer membrane"/>
    <property type="evidence" value="ECO:0007669"/>
    <property type="project" value="EnsemblFungi"/>
</dbReference>